<accession>A0AA39YGU1</accession>
<gene>
    <name evidence="2" type="ORF">B0T16DRAFT_101179</name>
</gene>
<evidence type="ECO:0000313" key="3">
    <source>
        <dbReference type="Proteomes" id="UP001174936"/>
    </source>
</evidence>
<evidence type="ECO:0000313" key="2">
    <source>
        <dbReference type="EMBL" id="KAK0652379.1"/>
    </source>
</evidence>
<dbReference type="EMBL" id="JAULSV010000002">
    <property type="protein sequence ID" value="KAK0652379.1"/>
    <property type="molecule type" value="Genomic_DNA"/>
</dbReference>
<dbReference type="AlphaFoldDB" id="A0AA39YGU1"/>
<feature type="compositionally biased region" description="Basic residues" evidence="1">
    <location>
        <begin position="192"/>
        <end position="202"/>
    </location>
</feature>
<sequence length="202" mass="22538">MLSGWNAALANNLHHHSTHQCTERSDHQTPSDIRSLRLGSIKASFGACGLVSGPSFAGRFSCSVFQGGPLAVNPAHKRRDNRDLRRPRSILPPHVTLPRGVSTGIRVLPTDLLGNFDTQSCFFPSRLSPRSDDPNVMSLLPLRRDPWHNSFGSQEKLVSCQVLGIPWHRNIPWSPRRNLSECHHHQSLGRQTQRRKPSANLG</sequence>
<comment type="caution">
    <text evidence="2">The sequence shown here is derived from an EMBL/GenBank/DDBJ whole genome shotgun (WGS) entry which is preliminary data.</text>
</comment>
<evidence type="ECO:0000256" key="1">
    <source>
        <dbReference type="SAM" id="MobiDB-lite"/>
    </source>
</evidence>
<dbReference type="Proteomes" id="UP001174936">
    <property type="component" value="Unassembled WGS sequence"/>
</dbReference>
<name>A0AA39YGU1_9PEZI</name>
<keyword evidence="3" id="KW-1185">Reference proteome</keyword>
<reference evidence="2" key="1">
    <citation type="submission" date="2023-06" db="EMBL/GenBank/DDBJ databases">
        <title>Genome-scale phylogeny and comparative genomics of the fungal order Sordariales.</title>
        <authorList>
            <consortium name="Lawrence Berkeley National Laboratory"/>
            <person name="Hensen N."/>
            <person name="Bonometti L."/>
            <person name="Westerberg I."/>
            <person name="Brannstrom I.O."/>
            <person name="Guillou S."/>
            <person name="Cros-Aarteil S."/>
            <person name="Calhoun S."/>
            <person name="Haridas S."/>
            <person name="Kuo A."/>
            <person name="Mondo S."/>
            <person name="Pangilinan J."/>
            <person name="Riley R."/>
            <person name="Labutti K."/>
            <person name="Andreopoulos B."/>
            <person name="Lipzen A."/>
            <person name="Chen C."/>
            <person name="Yanf M."/>
            <person name="Daum C."/>
            <person name="Ng V."/>
            <person name="Clum A."/>
            <person name="Steindorff A."/>
            <person name="Ohm R."/>
            <person name="Martin F."/>
            <person name="Silar P."/>
            <person name="Natvig D."/>
            <person name="Lalanne C."/>
            <person name="Gautier V."/>
            <person name="Ament-Velasquez S.L."/>
            <person name="Kruys A."/>
            <person name="Hutchinson M.I."/>
            <person name="Powell A.J."/>
            <person name="Barry K."/>
            <person name="Miller A.N."/>
            <person name="Grigoriev I.V."/>
            <person name="Debuchy R."/>
            <person name="Gladieux P."/>
            <person name="Thoren M.H."/>
            <person name="Johannesson H."/>
        </authorList>
    </citation>
    <scope>NUCLEOTIDE SEQUENCE</scope>
    <source>
        <strain evidence="2">SMH2532-1</strain>
    </source>
</reference>
<protein>
    <submittedName>
        <fullName evidence="2">Uncharacterized protein</fullName>
    </submittedName>
</protein>
<feature type="region of interest" description="Disordered" evidence="1">
    <location>
        <begin position="182"/>
        <end position="202"/>
    </location>
</feature>
<organism evidence="2 3">
    <name type="scientific">Cercophora newfieldiana</name>
    <dbReference type="NCBI Taxonomy" id="92897"/>
    <lineage>
        <taxon>Eukaryota</taxon>
        <taxon>Fungi</taxon>
        <taxon>Dikarya</taxon>
        <taxon>Ascomycota</taxon>
        <taxon>Pezizomycotina</taxon>
        <taxon>Sordariomycetes</taxon>
        <taxon>Sordariomycetidae</taxon>
        <taxon>Sordariales</taxon>
        <taxon>Lasiosphaeriaceae</taxon>
        <taxon>Cercophora</taxon>
    </lineage>
</organism>
<proteinExistence type="predicted"/>